<name>A0A0F9PHX9_9ZZZZ</name>
<proteinExistence type="predicted"/>
<sequence>MNIEGFRYCFCCLEEHYAGRSGQVVCDACEADGCRERNDDDMCVSQDTTDPEHQRRLNLVAPCAARLRIERGETKKEQEKRLDG</sequence>
<dbReference type="AlphaFoldDB" id="A0A0F9PHX9"/>
<comment type="caution">
    <text evidence="1">The sequence shown here is derived from an EMBL/GenBank/DDBJ whole genome shotgun (WGS) entry which is preliminary data.</text>
</comment>
<reference evidence="1" key="1">
    <citation type="journal article" date="2015" name="Nature">
        <title>Complex archaea that bridge the gap between prokaryotes and eukaryotes.</title>
        <authorList>
            <person name="Spang A."/>
            <person name="Saw J.H."/>
            <person name="Jorgensen S.L."/>
            <person name="Zaremba-Niedzwiedzka K."/>
            <person name="Martijn J."/>
            <person name="Lind A.E."/>
            <person name="van Eijk R."/>
            <person name="Schleper C."/>
            <person name="Guy L."/>
            <person name="Ettema T.J."/>
        </authorList>
    </citation>
    <scope>NUCLEOTIDE SEQUENCE</scope>
</reference>
<organism evidence="1">
    <name type="scientific">marine sediment metagenome</name>
    <dbReference type="NCBI Taxonomy" id="412755"/>
    <lineage>
        <taxon>unclassified sequences</taxon>
        <taxon>metagenomes</taxon>
        <taxon>ecological metagenomes</taxon>
    </lineage>
</organism>
<dbReference type="EMBL" id="LAZR01005353">
    <property type="protein sequence ID" value="KKN00641.1"/>
    <property type="molecule type" value="Genomic_DNA"/>
</dbReference>
<protein>
    <submittedName>
        <fullName evidence="1">Uncharacterized protein</fullName>
    </submittedName>
</protein>
<evidence type="ECO:0000313" key="1">
    <source>
        <dbReference type="EMBL" id="KKN00641.1"/>
    </source>
</evidence>
<accession>A0A0F9PHX9</accession>
<gene>
    <name evidence="1" type="ORF">LCGC14_1135960</name>
</gene>